<evidence type="ECO:0000256" key="1">
    <source>
        <dbReference type="SAM" id="MobiDB-lite"/>
    </source>
</evidence>
<name>A0AAV9GL63_9PEZI</name>
<dbReference type="Proteomes" id="UP001321760">
    <property type="component" value="Unassembled WGS sequence"/>
</dbReference>
<feature type="compositionally biased region" description="Basic and acidic residues" evidence="1">
    <location>
        <begin position="1015"/>
        <end position="1030"/>
    </location>
</feature>
<protein>
    <submittedName>
        <fullName evidence="2">Uncharacterized protein</fullName>
    </submittedName>
</protein>
<feature type="region of interest" description="Disordered" evidence="1">
    <location>
        <begin position="967"/>
        <end position="1030"/>
    </location>
</feature>
<feature type="compositionally biased region" description="Basic and acidic residues" evidence="1">
    <location>
        <begin position="137"/>
        <end position="147"/>
    </location>
</feature>
<organism evidence="2 3">
    <name type="scientific">Podospora aff. communis PSN243</name>
    <dbReference type="NCBI Taxonomy" id="3040156"/>
    <lineage>
        <taxon>Eukaryota</taxon>
        <taxon>Fungi</taxon>
        <taxon>Dikarya</taxon>
        <taxon>Ascomycota</taxon>
        <taxon>Pezizomycotina</taxon>
        <taxon>Sordariomycetes</taxon>
        <taxon>Sordariomycetidae</taxon>
        <taxon>Sordariales</taxon>
        <taxon>Podosporaceae</taxon>
        <taxon>Podospora</taxon>
    </lineage>
</organism>
<comment type="caution">
    <text evidence="2">The sequence shown here is derived from an EMBL/GenBank/DDBJ whole genome shotgun (WGS) entry which is preliminary data.</text>
</comment>
<feature type="region of interest" description="Disordered" evidence="1">
    <location>
        <begin position="463"/>
        <end position="678"/>
    </location>
</feature>
<feature type="region of interest" description="Disordered" evidence="1">
    <location>
        <begin position="227"/>
        <end position="254"/>
    </location>
</feature>
<dbReference type="AlphaFoldDB" id="A0AAV9GL63"/>
<reference evidence="2" key="1">
    <citation type="journal article" date="2023" name="Mol. Phylogenet. Evol.">
        <title>Genome-scale phylogeny and comparative genomics of the fungal order Sordariales.</title>
        <authorList>
            <person name="Hensen N."/>
            <person name="Bonometti L."/>
            <person name="Westerberg I."/>
            <person name="Brannstrom I.O."/>
            <person name="Guillou S."/>
            <person name="Cros-Aarteil S."/>
            <person name="Calhoun S."/>
            <person name="Haridas S."/>
            <person name="Kuo A."/>
            <person name="Mondo S."/>
            <person name="Pangilinan J."/>
            <person name="Riley R."/>
            <person name="LaButti K."/>
            <person name="Andreopoulos B."/>
            <person name="Lipzen A."/>
            <person name="Chen C."/>
            <person name="Yan M."/>
            <person name="Daum C."/>
            <person name="Ng V."/>
            <person name="Clum A."/>
            <person name="Steindorff A."/>
            <person name="Ohm R.A."/>
            <person name="Martin F."/>
            <person name="Silar P."/>
            <person name="Natvig D.O."/>
            <person name="Lalanne C."/>
            <person name="Gautier V."/>
            <person name="Ament-Velasquez S.L."/>
            <person name="Kruys A."/>
            <person name="Hutchinson M.I."/>
            <person name="Powell A.J."/>
            <person name="Barry K."/>
            <person name="Miller A.N."/>
            <person name="Grigoriev I.V."/>
            <person name="Debuchy R."/>
            <person name="Gladieux P."/>
            <person name="Hiltunen Thoren M."/>
            <person name="Johannesson H."/>
        </authorList>
    </citation>
    <scope>NUCLEOTIDE SEQUENCE</scope>
    <source>
        <strain evidence="2">PSN243</strain>
    </source>
</reference>
<feature type="compositionally biased region" description="Basic and acidic residues" evidence="1">
    <location>
        <begin position="979"/>
        <end position="989"/>
    </location>
</feature>
<feature type="compositionally biased region" description="Basic and acidic residues" evidence="1">
    <location>
        <begin position="518"/>
        <end position="530"/>
    </location>
</feature>
<sequence length="1030" mass="114094">MVASGLRRRSSKAFVPRARYRELSDGPDDFGVRPVSRDGTGQIPSGRWTDEFPPADNLFQPSRRHGLPNSAFEMTEDEFGVLRKPIPRSAFISHTMETITENSAETESQASLDPDVLPSPKRPATLSAKSSRVSSARGRDPHSRESLRMSVDLSLGEPSTARAMNVYRYVSMTSEEFTSRTTPMRHQSSLLDIDSYKPLLSFANTAPHVDESPVPFNGTRQFMLEPQSELGSRRSQRSLQQTSEAPRQIDVRGLTSTTNGQLAAALSLHLRLGPEARMENDSEERDVLGTSDSSPRGSTRSSSARRKRENLSSPLLPGFTSLGVPSLTDSGVRADEEDNNMDCGDDMMSMMGTTPLLKAISRWHVEERYFSEDLTAFSCDPRTQRSVGYIPFEYRKYFQRLHNPLLAFGYEVQRYCMRYVGGYDLSLQIQLLQKSQQDRELSPLYRDSGIGSDVYQNCGCESGRSCRRQGSSRDLEPRSPTPPPRLSIPLIDDRDEDDSSAGLGITNDLFFPPQPPRTPKEPKQNIEKSDSVSSIRSLRKMGRLPTKETLREVMGSTNSARARGKRPEVYAPSPEQEASPTQEAPRGSKRRREVSDDLVRPPRLNIPDLSDPSSDDRGSGSGSGSGSTTRSGSRTSTTTSSVKGQTTTSSTASQRSAATLPGLTLPRLPKPVPLTPRQNDSITRAIYTTMEALILMRDFMSDLDDAHSILRLNPAECDADVRTEARRRVSQDLLPQTLDRINGTVAVVTEQARIVGNILDGAASSPIPTRTSSSPLNRQLSYRNYRNSPSQNSQQKQQVALRGTPAWARATALESTMTGGLPLPPSARPSASSTLLRPATTTSPSHRRLPSRPVSRICAACARIRFRAVQQLVHFRFLDSFTYWNLERLENRLDKLCLEDGHDGAGTLCAMRYTVQGLAQEIIARRKKQIGIADTEERMSVDTEEWERVRQGQEEWVSRVLGPRGRKNATAWVEQESESENKEEGEGKRSASSAGQEGEKGEGLHGVRCQRKGKKEGGGEVTEERKGVAR</sequence>
<feature type="compositionally biased region" description="Polar residues" evidence="1">
    <location>
        <begin position="100"/>
        <end position="111"/>
    </location>
</feature>
<reference evidence="2" key="2">
    <citation type="submission" date="2023-05" db="EMBL/GenBank/DDBJ databases">
        <authorList>
            <consortium name="Lawrence Berkeley National Laboratory"/>
            <person name="Steindorff A."/>
            <person name="Hensen N."/>
            <person name="Bonometti L."/>
            <person name="Westerberg I."/>
            <person name="Brannstrom I.O."/>
            <person name="Guillou S."/>
            <person name="Cros-Aarteil S."/>
            <person name="Calhoun S."/>
            <person name="Haridas S."/>
            <person name="Kuo A."/>
            <person name="Mondo S."/>
            <person name="Pangilinan J."/>
            <person name="Riley R."/>
            <person name="Labutti K."/>
            <person name="Andreopoulos B."/>
            <person name="Lipzen A."/>
            <person name="Chen C."/>
            <person name="Yanf M."/>
            <person name="Daum C."/>
            <person name="Ng V."/>
            <person name="Clum A."/>
            <person name="Ohm R."/>
            <person name="Martin F."/>
            <person name="Silar P."/>
            <person name="Natvig D."/>
            <person name="Lalanne C."/>
            <person name="Gautier V."/>
            <person name="Ament-Velasquez S.L."/>
            <person name="Kruys A."/>
            <person name="Hutchinson M.I."/>
            <person name="Powell A.J."/>
            <person name="Barry K."/>
            <person name="Miller A.N."/>
            <person name="Grigoriev I.V."/>
            <person name="Debuchy R."/>
            <person name="Gladieux P."/>
            <person name="Thoren M.H."/>
            <person name="Johannesson H."/>
        </authorList>
    </citation>
    <scope>NUCLEOTIDE SEQUENCE</scope>
    <source>
        <strain evidence="2">PSN243</strain>
    </source>
</reference>
<evidence type="ECO:0000313" key="2">
    <source>
        <dbReference type="EMBL" id="KAK4448953.1"/>
    </source>
</evidence>
<feature type="region of interest" description="Disordered" evidence="1">
    <location>
        <begin position="816"/>
        <end position="850"/>
    </location>
</feature>
<feature type="region of interest" description="Disordered" evidence="1">
    <location>
        <begin position="100"/>
        <end position="150"/>
    </location>
</feature>
<feature type="compositionally biased region" description="Low complexity" evidence="1">
    <location>
        <begin position="828"/>
        <end position="837"/>
    </location>
</feature>
<evidence type="ECO:0000313" key="3">
    <source>
        <dbReference type="Proteomes" id="UP001321760"/>
    </source>
</evidence>
<feature type="region of interest" description="Disordered" evidence="1">
    <location>
        <begin position="18"/>
        <end position="53"/>
    </location>
</feature>
<dbReference type="EMBL" id="MU865940">
    <property type="protein sequence ID" value="KAK4448953.1"/>
    <property type="molecule type" value="Genomic_DNA"/>
</dbReference>
<gene>
    <name evidence="2" type="ORF">QBC34DRAFT_464150</name>
</gene>
<feature type="compositionally biased region" description="Low complexity" evidence="1">
    <location>
        <begin position="787"/>
        <end position="798"/>
    </location>
</feature>
<proteinExistence type="predicted"/>
<feature type="region of interest" description="Disordered" evidence="1">
    <location>
        <begin position="276"/>
        <end position="335"/>
    </location>
</feature>
<accession>A0AAV9GL63</accession>
<keyword evidence="3" id="KW-1185">Reference proteome</keyword>
<feature type="compositionally biased region" description="Low complexity" evidence="1">
    <location>
        <begin position="291"/>
        <end position="302"/>
    </location>
</feature>
<feature type="compositionally biased region" description="Low complexity" evidence="1">
    <location>
        <begin position="626"/>
        <end position="659"/>
    </location>
</feature>
<feature type="region of interest" description="Disordered" evidence="1">
    <location>
        <begin position="783"/>
        <end position="804"/>
    </location>
</feature>